<dbReference type="STRING" id="69332.A0A388L970"/>
<keyword evidence="9" id="KW-1185">Reference proteome</keyword>
<feature type="compositionally biased region" description="Basic and acidic residues" evidence="7">
    <location>
        <begin position="401"/>
        <end position="416"/>
    </location>
</feature>
<dbReference type="Gene3D" id="3.50.50.60">
    <property type="entry name" value="FAD/NAD(P)-binding domain"/>
    <property type="match status" value="2"/>
</dbReference>
<keyword evidence="5" id="KW-0521">NADP</keyword>
<reference evidence="8 9" key="1">
    <citation type="journal article" date="2018" name="Cell">
        <title>The Chara Genome: Secondary Complexity and Implications for Plant Terrestrialization.</title>
        <authorList>
            <person name="Nishiyama T."/>
            <person name="Sakayama H."/>
            <person name="Vries J.D."/>
            <person name="Buschmann H."/>
            <person name="Saint-Marcoux D."/>
            <person name="Ullrich K.K."/>
            <person name="Haas F.B."/>
            <person name="Vanderstraeten L."/>
            <person name="Becker D."/>
            <person name="Lang D."/>
            <person name="Vosolsobe S."/>
            <person name="Rombauts S."/>
            <person name="Wilhelmsson P.K.I."/>
            <person name="Janitza P."/>
            <person name="Kern R."/>
            <person name="Heyl A."/>
            <person name="Rumpler F."/>
            <person name="Villalobos L.I.A.C."/>
            <person name="Clay J.M."/>
            <person name="Skokan R."/>
            <person name="Toyoda A."/>
            <person name="Suzuki Y."/>
            <person name="Kagoshima H."/>
            <person name="Schijlen E."/>
            <person name="Tajeshwar N."/>
            <person name="Catarino B."/>
            <person name="Hetherington A.J."/>
            <person name="Saltykova A."/>
            <person name="Bonnot C."/>
            <person name="Breuninger H."/>
            <person name="Symeonidi A."/>
            <person name="Radhakrishnan G.V."/>
            <person name="Van Nieuwerburgh F."/>
            <person name="Deforce D."/>
            <person name="Chang C."/>
            <person name="Karol K.G."/>
            <person name="Hedrich R."/>
            <person name="Ulvskov P."/>
            <person name="Glockner G."/>
            <person name="Delwiche C.F."/>
            <person name="Petrasek J."/>
            <person name="Van de Peer Y."/>
            <person name="Friml J."/>
            <person name="Beilby M."/>
            <person name="Dolan L."/>
            <person name="Kohara Y."/>
            <person name="Sugano S."/>
            <person name="Fujiyama A."/>
            <person name="Delaux P.-M."/>
            <person name="Quint M."/>
            <person name="TheiBen G."/>
            <person name="Hagemann M."/>
            <person name="Harholt J."/>
            <person name="Dunand C."/>
            <person name="Zachgo S."/>
            <person name="Langdale J."/>
            <person name="Maumus F."/>
            <person name="Straeten D.V.D."/>
            <person name="Gould S.B."/>
            <person name="Rensing S.A."/>
        </authorList>
    </citation>
    <scope>NUCLEOTIDE SEQUENCE [LARGE SCALE GENOMIC DNA]</scope>
    <source>
        <strain evidence="8 9">S276</strain>
    </source>
</reference>
<dbReference type="SUPFAM" id="SSF51905">
    <property type="entry name" value="FAD/NAD(P)-binding domain"/>
    <property type="match status" value="1"/>
</dbReference>
<evidence type="ECO:0000256" key="1">
    <source>
        <dbReference type="ARBA" id="ARBA00005855"/>
    </source>
</evidence>
<sequence>MVLSSLSGVLLLPCVSQVFKPKLVPEKVDVIVIGSGIGGLTAAVALSRVGKRVLVLEQHGKAGGCTHVFSKNGYVFDTGLHYLGATLMDASDPFSRIFNACLGWNVTWAKMDPNCYDKIVFGDAEPFSFREGKSALAGELNRRFPADAAAVRQILGLQRKVEMAFGKLVLWKLLPEWLRSRFPFLARALLCPVANVASKTAYETLRQFTDNEELIGVLLSQWANYNLPPKESSFLQAYAILMHYLSGAVYPCGGSISLANAMVPIIEGAGGKVLTRVEVQQVLVNQRSKTVEGVRVRTRSGEVMDVPCPTVVSSAGALVTFKRFLSDVDSGGEIAKRVELLERKVGMSRSMFSLFLGLKGSSEDLGLPSGNLWFHPSYQFDRRIRLERRPQSHVGVQGGDNEGKRSNSQGEDEKVDAASAHYTVAKELSWCIVDTKGLPEEERRSLQSANGVNSRHGLDSEEVKLVKEPERSNEGNFEIDCLFISFPSVKDPESEVQHPGGSTCCVLAPTDYSQFQKWAGSVKGKRGTDYEDIKKDLATLLTAMVLERFPQLEGKVDYVDLGTPLTIEHYLKSLQGAPYGLAFSPVRFAPEVQQILCPETPIKGLYLAGQDTMVNGIAGAHLGGLLAAAAISKWCLLDLFWEAAGWTRKPKNDE</sequence>
<evidence type="ECO:0000313" key="9">
    <source>
        <dbReference type="Proteomes" id="UP000265515"/>
    </source>
</evidence>
<feature type="region of interest" description="Disordered" evidence="7">
    <location>
        <begin position="389"/>
        <end position="416"/>
    </location>
</feature>
<dbReference type="Gramene" id="GBG78855">
    <property type="protein sequence ID" value="GBG78855"/>
    <property type="gene ID" value="CBR_g28080"/>
</dbReference>
<dbReference type="Proteomes" id="UP000265515">
    <property type="component" value="Unassembled WGS sequence"/>
</dbReference>
<keyword evidence="6" id="KW-0520">NAD</keyword>
<evidence type="ECO:0000256" key="6">
    <source>
        <dbReference type="ARBA" id="ARBA00023027"/>
    </source>
</evidence>
<evidence type="ECO:0000256" key="3">
    <source>
        <dbReference type="ARBA" id="ARBA00022729"/>
    </source>
</evidence>
<protein>
    <recommendedName>
        <fullName evidence="10">Amine oxidase domain-containing protein</fullName>
    </recommendedName>
</protein>
<name>A0A388L970_CHABU</name>
<dbReference type="AlphaFoldDB" id="A0A388L970"/>
<dbReference type="PANTHER" id="PTHR46091:SF3">
    <property type="entry name" value="AMINE OXIDASE DOMAIN-CONTAINING PROTEIN"/>
    <property type="match status" value="1"/>
</dbReference>
<evidence type="ECO:0000256" key="4">
    <source>
        <dbReference type="ARBA" id="ARBA00022827"/>
    </source>
</evidence>
<comment type="caution">
    <text evidence="8">The sequence shown here is derived from an EMBL/GenBank/DDBJ whole genome shotgun (WGS) entry which is preliminary data.</text>
</comment>
<keyword evidence="3" id="KW-0732">Signal</keyword>
<accession>A0A388L970</accession>
<keyword evidence="4" id="KW-0274">FAD</keyword>
<dbReference type="OrthoDB" id="7777654at2759"/>
<dbReference type="EMBL" id="BFEA01000305">
    <property type="protein sequence ID" value="GBG78855.1"/>
    <property type="molecule type" value="Genomic_DNA"/>
</dbReference>
<evidence type="ECO:0000313" key="8">
    <source>
        <dbReference type="EMBL" id="GBG78855.1"/>
    </source>
</evidence>
<comment type="similarity">
    <text evidence="1">Belongs to the carotenoid/retinoid oxidoreductase family. CrtISO subfamily.</text>
</comment>
<proteinExistence type="inferred from homology"/>
<dbReference type="Pfam" id="PF13450">
    <property type="entry name" value="NAD_binding_8"/>
    <property type="match status" value="1"/>
</dbReference>
<gene>
    <name evidence="8" type="ORF">CBR_g28080</name>
</gene>
<organism evidence="8 9">
    <name type="scientific">Chara braunii</name>
    <name type="common">Braun's stonewort</name>
    <dbReference type="NCBI Taxonomy" id="69332"/>
    <lineage>
        <taxon>Eukaryota</taxon>
        <taxon>Viridiplantae</taxon>
        <taxon>Streptophyta</taxon>
        <taxon>Charophyceae</taxon>
        <taxon>Charales</taxon>
        <taxon>Characeae</taxon>
        <taxon>Chara</taxon>
    </lineage>
</organism>
<evidence type="ECO:0000256" key="2">
    <source>
        <dbReference type="ARBA" id="ARBA00022630"/>
    </source>
</evidence>
<evidence type="ECO:0000256" key="7">
    <source>
        <dbReference type="SAM" id="MobiDB-lite"/>
    </source>
</evidence>
<dbReference type="InterPro" id="IPR036188">
    <property type="entry name" value="FAD/NAD-bd_sf"/>
</dbReference>
<dbReference type="PANTHER" id="PTHR46091">
    <property type="entry name" value="BLR7054 PROTEIN"/>
    <property type="match status" value="1"/>
</dbReference>
<keyword evidence="2" id="KW-0285">Flavoprotein</keyword>
<dbReference type="InterPro" id="IPR052206">
    <property type="entry name" value="Retinol_saturase"/>
</dbReference>
<evidence type="ECO:0000256" key="5">
    <source>
        <dbReference type="ARBA" id="ARBA00022857"/>
    </source>
</evidence>
<feature type="region of interest" description="Disordered" evidence="7">
    <location>
        <begin position="442"/>
        <end position="461"/>
    </location>
</feature>
<evidence type="ECO:0008006" key="10">
    <source>
        <dbReference type="Google" id="ProtNLM"/>
    </source>
</evidence>